<dbReference type="EC" id="5.6.2.3" evidence="11 12"/>
<evidence type="ECO:0000256" key="12">
    <source>
        <dbReference type="RuleBase" id="RU362085"/>
    </source>
</evidence>
<dbReference type="Gene3D" id="3.40.50.300">
    <property type="entry name" value="P-loop containing nucleotide triphosphate hydrolases"/>
    <property type="match status" value="1"/>
</dbReference>
<evidence type="ECO:0000313" key="14">
    <source>
        <dbReference type="EMBL" id="BBH27955.1"/>
    </source>
</evidence>
<dbReference type="GO" id="GO:0043139">
    <property type="term" value="F:5'-3' DNA helicase activity"/>
    <property type="evidence" value="ECO:0007669"/>
    <property type="project" value="UniProtKB-EC"/>
</dbReference>
<dbReference type="PANTHER" id="PTHR30153:SF2">
    <property type="entry name" value="REPLICATIVE DNA HELICASE"/>
    <property type="match status" value="1"/>
</dbReference>
<keyword evidence="3 12" id="KW-0235">DNA replication</keyword>
<evidence type="ECO:0000256" key="9">
    <source>
        <dbReference type="ARBA" id="ARBA00023235"/>
    </source>
</evidence>
<dbReference type="OrthoDB" id="9773982at2"/>
<evidence type="ECO:0000256" key="8">
    <source>
        <dbReference type="ARBA" id="ARBA00023125"/>
    </source>
</evidence>
<evidence type="ECO:0000256" key="11">
    <source>
        <dbReference type="NCBIfam" id="TIGR00665"/>
    </source>
</evidence>
<reference evidence="14 15" key="1">
    <citation type="submission" date="2018-11" db="EMBL/GenBank/DDBJ databases">
        <title>Novel Erysipelotrichaceae bacterium isolated from small intestine of a swine.</title>
        <authorList>
            <person name="Kim J.S."/>
            <person name="Choe H."/>
            <person name="Lee Y.R."/>
            <person name="Kim K.M."/>
            <person name="Park D.S."/>
        </authorList>
    </citation>
    <scope>NUCLEOTIDE SEQUENCE [LARGE SCALE GENOMIC DNA]</scope>
    <source>
        <strain evidence="14 15">SG0102</strain>
    </source>
</reference>
<protein>
    <recommendedName>
        <fullName evidence="11 12">Replicative DNA helicase</fullName>
        <ecNumber evidence="11 12">5.6.2.3</ecNumber>
    </recommendedName>
</protein>
<keyword evidence="8 12" id="KW-0238">DNA-binding</keyword>
<keyword evidence="2 12" id="KW-0639">Primosome</keyword>
<dbReference type="InterPro" id="IPR016136">
    <property type="entry name" value="DNA_helicase_N/primase_C"/>
</dbReference>
<dbReference type="CDD" id="cd00984">
    <property type="entry name" value="DnaB_C"/>
    <property type="match status" value="1"/>
</dbReference>
<dbReference type="EMBL" id="AP019309">
    <property type="protein sequence ID" value="BBH27955.1"/>
    <property type="molecule type" value="Genomic_DNA"/>
</dbReference>
<dbReference type="InterPro" id="IPR036185">
    <property type="entry name" value="DNA_heli_DnaB-like_N_sf"/>
</dbReference>
<dbReference type="NCBIfam" id="NF004384">
    <property type="entry name" value="PRK05748.1"/>
    <property type="match status" value="1"/>
</dbReference>
<dbReference type="Gene3D" id="1.10.860.10">
    <property type="entry name" value="DNAb Helicase, Chain A"/>
    <property type="match status" value="1"/>
</dbReference>
<evidence type="ECO:0000256" key="3">
    <source>
        <dbReference type="ARBA" id="ARBA00022705"/>
    </source>
</evidence>
<evidence type="ECO:0000256" key="4">
    <source>
        <dbReference type="ARBA" id="ARBA00022741"/>
    </source>
</evidence>
<gene>
    <name evidence="14" type="primary">dnaC</name>
    <name evidence="14" type="ORF">SG0102_28890</name>
</gene>
<dbReference type="InterPro" id="IPR007693">
    <property type="entry name" value="DNA_helicase_DnaB-like_N"/>
</dbReference>
<dbReference type="GO" id="GO:0005524">
    <property type="term" value="F:ATP binding"/>
    <property type="evidence" value="ECO:0007669"/>
    <property type="project" value="UniProtKB-UniRule"/>
</dbReference>
<keyword evidence="15" id="KW-1185">Reference proteome</keyword>
<dbReference type="Pfam" id="PF03796">
    <property type="entry name" value="DnaB_C"/>
    <property type="match status" value="1"/>
</dbReference>
<dbReference type="GO" id="GO:0006269">
    <property type="term" value="P:DNA replication, synthesis of primer"/>
    <property type="evidence" value="ECO:0007669"/>
    <property type="project" value="UniProtKB-UniRule"/>
</dbReference>
<evidence type="ECO:0000256" key="5">
    <source>
        <dbReference type="ARBA" id="ARBA00022801"/>
    </source>
</evidence>
<dbReference type="SUPFAM" id="SSF48024">
    <property type="entry name" value="N-terminal domain of DnaB helicase"/>
    <property type="match status" value="1"/>
</dbReference>
<dbReference type="KEGG" id="ebm:SG0102_28890"/>
<dbReference type="PANTHER" id="PTHR30153">
    <property type="entry name" value="REPLICATIVE DNA HELICASE DNAB"/>
    <property type="match status" value="1"/>
</dbReference>
<dbReference type="GO" id="GO:0005829">
    <property type="term" value="C:cytosol"/>
    <property type="evidence" value="ECO:0007669"/>
    <property type="project" value="TreeGrafter"/>
</dbReference>
<accession>A0A3G9JHV1</accession>
<dbReference type="InterPro" id="IPR027417">
    <property type="entry name" value="P-loop_NTPase"/>
</dbReference>
<keyword evidence="9" id="KW-0413">Isomerase</keyword>
<keyword evidence="4 12" id="KW-0547">Nucleotide-binding</keyword>
<feature type="domain" description="SF4 helicase" evidence="13">
    <location>
        <begin position="177"/>
        <end position="444"/>
    </location>
</feature>
<dbReference type="GO" id="GO:0016887">
    <property type="term" value="F:ATP hydrolysis activity"/>
    <property type="evidence" value="ECO:0007669"/>
    <property type="project" value="RHEA"/>
</dbReference>
<comment type="catalytic activity">
    <reaction evidence="10 12">
        <text>ATP + H2O = ADP + phosphate + H(+)</text>
        <dbReference type="Rhea" id="RHEA:13065"/>
        <dbReference type="ChEBI" id="CHEBI:15377"/>
        <dbReference type="ChEBI" id="CHEBI:15378"/>
        <dbReference type="ChEBI" id="CHEBI:30616"/>
        <dbReference type="ChEBI" id="CHEBI:43474"/>
        <dbReference type="ChEBI" id="CHEBI:456216"/>
        <dbReference type="EC" id="5.6.2.3"/>
    </reaction>
</comment>
<evidence type="ECO:0000256" key="10">
    <source>
        <dbReference type="ARBA" id="ARBA00048954"/>
    </source>
</evidence>
<evidence type="ECO:0000256" key="1">
    <source>
        <dbReference type="ARBA" id="ARBA00008428"/>
    </source>
</evidence>
<comment type="similarity">
    <text evidence="1 12">Belongs to the helicase family. DnaB subfamily.</text>
</comment>
<keyword evidence="7 12" id="KW-0067">ATP-binding</keyword>
<dbReference type="InParanoid" id="A0A3G9JHV1"/>
<evidence type="ECO:0000256" key="7">
    <source>
        <dbReference type="ARBA" id="ARBA00022840"/>
    </source>
</evidence>
<dbReference type="NCBIfam" id="TIGR00665">
    <property type="entry name" value="DnaB"/>
    <property type="match status" value="1"/>
</dbReference>
<dbReference type="SUPFAM" id="SSF52540">
    <property type="entry name" value="P-loop containing nucleoside triphosphate hydrolases"/>
    <property type="match status" value="1"/>
</dbReference>
<dbReference type="AlphaFoldDB" id="A0A3G9JHV1"/>
<dbReference type="GO" id="GO:1990077">
    <property type="term" value="C:primosome complex"/>
    <property type="evidence" value="ECO:0007669"/>
    <property type="project" value="UniProtKB-UniRule"/>
</dbReference>
<comment type="function">
    <text evidence="12">The main replicative DNA helicase, it participates in initiation and elongation during chromosome replication. Travels ahead of the DNA replisome, separating dsDNA into templates for DNA synthesis. A processive ATP-dependent 5'-3' DNA helicase it has DNA-dependent ATPase activity.</text>
</comment>
<dbReference type="FunFam" id="3.40.50.300:FF:000351">
    <property type="entry name" value="Replicative DNA helicase"/>
    <property type="match status" value="1"/>
</dbReference>
<organism evidence="14 15">
    <name type="scientific">Intestinibaculum porci</name>
    <dbReference type="NCBI Taxonomy" id="2487118"/>
    <lineage>
        <taxon>Bacteria</taxon>
        <taxon>Bacillati</taxon>
        <taxon>Bacillota</taxon>
        <taxon>Erysipelotrichia</taxon>
        <taxon>Erysipelotrichales</taxon>
        <taxon>Erysipelotrichaceae</taxon>
        <taxon>Intestinibaculum</taxon>
    </lineage>
</organism>
<dbReference type="Pfam" id="PF00772">
    <property type="entry name" value="DnaB"/>
    <property type="match status" value="1"/>
</dbReference>
<keyword evidence="6 12" id="KW-0347">Helicase</keyword>
<dbReference type="InterPro" id="IPR007694">
    <property type="entry name" value="DNA_helicase_DnaB-like_C"/>
</dbReference>
<name>A0A3G9JHV1_9FIRM</name>
<evidence type="ECO:0000256" key="6">
    <source>
        <dbReference type="ARBA" id="ARBA00022806"/>
    </source>
</evidence>
<dbReference type="Proteomes" id="UP000268059">
    <property type="component" value="Chromosome"/>
</dbReference>
<keyword evidence="5 12" id="KW-0378">Hydrolase</keyword>
<dbReference type="RefSeq" id="WP_125120624.1">
    <property type="nucleotide sequence ID" value="NZ_AP019309.1"/>
</dbReference>
<dbReference type="FunCoup" id="A0A3G9JHV1">
    <property type="interactions" value="277"/>
</dbReference>
<proteinExistence type="inferred from homology"/>
<dbReference type="GO" id="GO:0003677">
    <property type="term" value="F:DNA binding"/>
    <property type="evidence" value="ECO:0007669"/>
    <property type="project" value="UniProtKB-UniRule"/>
</dbReference>
<dbReference type="PROSITE" id="PS51199">
    <property type="entry name" value="SF4_HELICASE"/>
    <property type="match status" value="1"/>
</dbReference>
<sequence length="457" mass="50900">MESARELPHDLEAERALLGAMLIDKGACDEVINLATPEDFYYDHHKLIYEGMKYLHDGGAPVDVTTVTSYLMDKGVLDKVGGVEYLLQLSESVPTTAHTQYYLNILNNRSLLRRLIKECTDIISSAYDGDVGDMNDYINGVEKDFLDVTRDRNAGEFKDIHDVIDEVTQRLYKLQQSGGVVSGVKTGFRELDKLTSGFQPGDLVIIAARPSVGKTAFALNIGFNSSHNSEEAVAIFSLEMPATQLVNRLICCAGRVNNDSLKNGSILKENASKYYAAAERVGQCNLYIDDTAGIKIGEIAAKCRRLNQEKGLKMVIIDYLQLIQGPTNSRESRQQEVSDISRQLKAMARELECPVIALSQLSRAVEQRKGKPMLSDLRESGAIEQDADIVAFLHREDYQNKEKEQEVNGITEIIVAKHRNGATADIKLVFEREYSCFSNYTTEEMPEGAGIRDVRPQ</sequence>
<evidence type="ECO:0000313" key="15">
    <source>
        <dbReference type="Proteomes" id="UP000268059"/>
    </source>
</evidence>
<dbReference type="InterPro" id="IPR007692">
    <property type="entry name" value="DNA_helicase_DnaB"/>
</dbReference>
<evidence type="ECO:0000259" key="13">
    <source>
        <dbReference type="PROSITE" id="PS51199"/>
    </source>
</evidence>
<evidence type="ECO:0000256" key="2">
    <source>
        <dbReference type="ARBA" id="ARBA00022515"/>
    </source>
</evidence>
<dbReference type="FunFam" id="1.10.860.10:FF:000001">
    <property type="entry name" value="Replicative DNA helicase"/>
    <property type="match status" value="1"/>
</dbReference>